<gene>
    <name evidence="1" type="ORF">SAMN05443248_5025</name>
</gene>
<reference evidence="1 2" key="1">
    <citation type="submission" date="2016-11" db="EMBL/GenBank/DDBJ databases">
        <authorList>
            <person name="Jaros S."/>
            <person name="Januszkiewicz K."/>
            <person name="Wedrychowicz H."/>
        </authorList>
    </citation>
    <scope>NUCLEOTIDE SEQUENCE [LARGE SCALE GENOMIC DNA]</scope>
    <source>
        <strain evidence="1 2">GAS138</strain>
    </source>
</reference>
<accession>A0A1M5TI24</accession>
<dbReference type="Proteomes" id="UP000189796">
    <property type="component" value="Chromosome I"/>
</dbReference>
<protein>
    <submittedName>
        <fullName evidence="1">Uncharacterized protein</fullName>
    </submittedName>
</protein>
<dbReference type="RefSeq" id="WP_245332233.1">
    <property type="nucleotide sequence ID" value="NZ_LT670817.1"/>
</dbReference>
<organism evidence="1 2">
    <name type="scientific">Bradyrhizobium erythrophlei</name>
    <dbReference type="NCBI Taxonomy" id="1437360"/>
    <lineage>
        <taxon>Bacteria</taxon>
        <taxon>Pseudomonadati</taxon>
        <taxon>Pseudomonadota</taxon>
        <taxon>Alphaproteobacteria</taxon>
        <taxon>Hyphomicrobiales</taxon>
        <taxon>Nitrobacteraceae</taxon>
        <taxon>Bradyrhizobium</taxon>
    </lineage>
</organism>
<evidence type="ECO:0000313" key="1">
    <source>
        <dbReference type="EMBL" id="SHH50310.1"/>
    </source>
</evidence>
<dbReference type="EMBL" id="LT670817">
    <property type="protein sequence ID" value="SHH50310.1"/>
    <property type="molecule type" value="Genomic_DNA"/>
</dbReference>
<proteinExistence type="predicted"/>
<name>A0A1M5TI24_9BRAD</name>
<dbReference type="AlphaFoldDB" id="A0A1M5TI24"/>
<evidence type="ECO:0000313" key="2">
    <source>
        <dbReference type="Proteomes" id="UP000189796"/>
    </source>
</evidence>
<sequence>MVFSFLPQHLVHDGNLTGMPLCCRSGLDLLGGSFWGFSEMCNEKDPFRDAEVREAIDLRWTLRDIRAKRWKLSPINPLHLEKLISLGLVEMRNDDPVLTNAGLDTIP</sequence>